<dbReference type="InterPro" id="IPR027417">
    <property type="entry name" value="P-loop_NTPase"/>
</dbReference>
<reference evidence="4 5" key="1">
    <citation type="submission" date="2017-03" db="EMBL/GenBank/DDBJ databases">
        <title>Genomes of endolithic fungi from Antarctica.</title>
        <authorList>
            <person name="Coleine C."/>
            <person name="Masonjones S."/>
            <person name="Stajich J.E."/>
        </authorList>
    </citation>
    <scope>NUCLEOTIDE SEQUENCE [LARGE SCALE GENOMIC DNA]</scope>
    <source>
        <strain evidence="4 5">CCFEE 5187</strain>
    </source>
</reference>
<proteinExistence type="predicted"/>
<evidence type="ECO:0000256" key="1">
    <source>
        <dbReference type="ARBA" id="ARBA00022741"/>
    </source>
</evidence>
<dbReference type="Gene3D" id="3.40.50.300">
    <property type="entry name" value="P-loop containing nucleotide triphosphate hydrolases"/>
    <property type="match status" value="1"/>
</dbReference>
<protein>
    <submittedName>
        <fullName evidence="4">Uncharacterized protein</fullName>
    </submittedName>
</protein>
<feature type="region of interest" description="Disordered" evidence="3">
    <location>
        <begin position="264"/>
        <end position="302"/>
    </location>
</feature>
<dbReference type="AlphaFoldDB" id="A0A4U0XW84"/>
<evidence type="ECO:0000256" key="3">
    <source>
        <dbReference type="SAM" id="MobiDB-lite"/>
    </source>
</evidence>
<accession>A0A4U0XW84</accession>
<dbReference type="SMART" id="SM00174">
    <property type="entry name" value="RHO"/>
    <property type="match status" value="1"/>
</dbReference>
<feature type="compositionally biased region" description="Low complexity" evidence="3">
    <location>
        <begin position="75"/>
        <end position="87"/>
    </location>
</feature>
<feature type="region of interest" description="Disordered" evidence="3">
    <location>
        <begin position="75"/>
        <end position="97"/>
    </location>
</feature>
<dbReference type="EMBL" id="NAJN01000048">
    <property type="protein sequence ID" value="TKA80726.1"/>
    <property type="molecule type" value="Genomic_DNA"/>
</dbReference>
<dbReference type="GO" id="GO:0003924">
    <property type="term" value="F:GTPase activity"/>
    <property type="evidence" value="ECO:0007669"/>
    <property type="project" value="InterPro"/>
</dbReference>
<evidence type="ECO:0000256" key="2">
    <source>
        <dbReference type="ARBA" id="ARBA00023134"/>
    </source>
</evidence>
<dbReference type="PANTHER" id="PTHR24072">
    <property type="entry name" value="RHO FAMILY GTPASE"/>
    <property type="match status" value="1"/>
</dbReference>
<feature type="region of interest" description="Disordered" evidence="3">
    <location>
        <begin position="163"/>
        <end position="225"/>
    </location>
</feature>
<keyword evidence="2" id="KW-0342">GTP-binding</keyword>
<comment type="caution">
    <text evidence="4">The sequence shown here is derived from an EMBL/GenBank/DDBJ whole genome shotgun (WGS) entry which is preliminary data.</text>
</comment>
<dbReference type="OrthoDB" id="25896at2759"/>
<keyword evidence="5" id="KW-1185">Reference proteome</keyword>
<keyword evidence="1" id="KW-0547">Nucleotide-binding</keyword>
<dbReference type="InterPro" id="IPR001806">
    <property type="entry name" value="Small_GTPase"/>
</dbReference>
<evidence type="ECO:0000313" key="5">
    <source>
        <dbReference type="Proteomes" id="UP000308768"/>
    </source>
</evidence>
<dbReference type="STRING" id="331657.A0A4U0XW84"/>
<sequence>MAALKPIPPEITILLLGDADVGKSAFLSRLRLGTHAHASSTPLPPLNDADQPFRFNITLYGRPYRFAFFDTSYRSRSHSSNVSSPTRATTEPSQNHDYTTLHPSVILLCYSVSSRRSLNSIRTRWKRDVDAVFSCDEKAAVMLLGLKRDLRRTTRRAVEPKILGHRGGYADPAYAPSSPSAHSTTSDGYATLPSHPGPSTGAWHDDDDDDDEDHADGAGSVMPHEGLRVAQELRCDRYAECSAATGELCREVFEDLARTAALTTTEDGWGGKSEGSACHDEEEEEEEIEEEEEEQEQEQRRAPIRPLNHLTPSHVITHSGRHQTLAAQPPEPPFEEAVRSRDRAEAVGYSIAKPPCQILWFLLSLLLLL</sequence>
<dbReference type="InterPro" id="IPR003578">
    <property type="entry name" value="Small_GTPase_Rho"/>
</dbReference>
<feature type="compositionally biased region" description="Polar residues" evidence="3">
    <location>
        <begin position="88"/>
        <end position="97"/>
    </location>
</feature>
<organism evidence="4 5">
    <name type="scientific">Cryomyces minteri</name>
    <dbReference type="NCBI Taxonomy" id="331657"/>
    <lineage>
        <taxon>Eukaryota</taxon>
        <taxon>Fungi</taxon>
        <taxon>Dikarya</taxon>
        <taxon>Ascomycota</taxon>
        <taxon>Pezizomycotina</taxon>
        <taxon>Dothideomycetes</taxon>
        <taxon>Dothideomycetes incertae sedis</taxon>
        <taxon>Cryomyces</taxon>
    </lineage>
</organism>
<dbReference type="GO" id="GO:0005525">
    <property type="term" value="F:GTP binding"/>
    <property type="evidence" value="ECO:0007669"/>
    <property type="project" value="UniProtKB-KW"/>
</dbReference>
<dbReference type="GO" id="GO:0007264">
    <property type="term" value="P:small GTPase-mediated signal transduction"/>
    <property type="evidence" value="ECO:0007669"/>
    <property type="project" value="InterPro"/>
</dbReference>
<feature type="compositionally biased region" description="Acidic residues" evidence="3">
    <location>
        <begin position="280"/>
        <end position="296"/>
    </location>
</feature>
<dbReference type="SMART" id="SM00175">
    <property type="entry name" value="RAB"/>
    <property type="match status" value="1"/>
</dbReference>
<evidence type="ECO:0000313" key="4">
    <source>
        <dbReference type="EMBL" id="TKA80726.1"/>
    </source>
</evidence>
<dbReference type="Proteomes" id="UP000308768">
    <property type="component" value="Unassembled WGS sequence"/>
</dbReference>
<dbReference type="PRINTS" id="PR00449">
    <property type="entry name" value="RASTRNSFRMNG"/>
</dbReference>
<dbReference type="SUPFAM" id="SSF52540">
    <property type="entry name" value="P-loop containing nucleoside triphosphate hydrolases"/>
    <property type="match status" value="1"/>
</dbReference>
<feature type="compositionally biased region" description="Low complexity" evidence="3">
    <location>
        <begin position="169"/>
        <end position="187"/>
    </location>
</feature>
<name>A0A4U0XW84_9PEZI</name>
<feature type="compositionally biased region" description="Acidic residues" evidence="3">
    <location>
        <begin position="205"/>
        <end position="214"/>
    </location>
</feature>
<gene>
    <name evidence="4" type="ORF">B0A49_01143</name>
</gene>
<dbReference type="Pfam" id="PF00071">
    <property type="entry name" value="Ras"/>
    <property type="match status" value="1"/>
</dbReference>